<feature type="non-terminal residue" evidence="8">
    <location>
        <position position="1"/>
    </location>
</feature>
<dbReference type="SUPFAM" id="SSF55874">
    <property type="entry name" value="ATPase domain of HSP90 chaperone/DNA topoisomerase II/histidine kinase"/>
    <property type="match status" value="1"/>
</dbReference>
<evidence type="ECO:0000256" key="6">
    <source>
        <dbReference type="ARBA" id="ARBA00023012"/>
    </source>
</evidence>
<protein>
    <recommendedName>
        <fullName evidence="7">Histidine kinase domain-containing protein</fullName>
    </recommendedName>
</protein>
<gene>
    <name evidence="8" type="ORF">LCGC14_3004250</name>
</gene>
<dbReference type="GO" id="GO:0000155">
    <property type="term" value="F:phosphorelay sensor kinase activity"/>
    <property type="evidence" value="ECO:0007669"/>
    <property type="project" value="InterPro"/>
</dbReference>
<dbReference type="PRINTS" id="PR00344">
    <property type="entry name" value="BCTRLSENSOR"/>
</dbReference>
<keyword evidence="6" id="KW-0902">Two-component regulatory system</keyword>
<evidence type="ECO:0000256" key="5">
    <source>
        <dbReference type="ARBA" id="ARBA00022840"/>
    </source>
</evidence>
<dbReference type="SMART" id="SM00387">
    <property type="entry name" value="HATPase_c"/>
    <property type="match status" value="1"/>
</dbReference>
<dbReference type="EMBL" id="LAZR01061988">
    <property type="protein sequence ID" value="KKK62445.1"/>
    <property type="molecule type" value="Genomic_DNA"/>
</dbReference>
<evidence type="ECO:0000256" key="2">
    <source>
        <dbReference type="ARBA" id="ARBA00022679"/>
    </source>
</evidence>
<organism evidence="8">
    <name type="scientific">marine sediment metagenome</name>
    <dbReference type="NCBI Taxonomy" id="412755"/>
    <lineage>
        <taxon>unclassified sequences</taxon>
        <taxon>metagenomes</taxon>
        <taxon>ecological metagenomes</taxon>
    </lineage>
</organism>
<evidence type="ECO:0000256" key="1">
    <source>
        <dbReference type="ARBA" id="ARBA00022553"/>
    </source>
</evidence>
<keyword evidence="5" id="KW-0067">ATP-binding</keyword>
<keyword evidence="1" id="KW-0597">Phosphoprotein</keyword>
<evidence type="ECO:0000259" key="7">
    <source>
        <dbReference type="PROSITE" id="PS50109"/>
    </source>
</evidence>
<dbReference type="InterPro" id="IPR036890">
    <property type="entry name" value="HATPase_C_sf"/>
</dbReference>
<evidence type="ECO:0000313" key="8">
    <source>
        <dbReference type="EMBL" id="KKK62445.1"/>
    </source>
</evidence>
<dbReference type="Pfam" id="PF02518">
    <property type="entry name" value="HATPase_c"/>
    <property type="match status" value="1"/>
</dbReference>
<dbReference type="InterPro" id="IPR005467">
    <property type="entry name" value="His_kinase_dom"/>
</dbReference>
<dbReference type="PANTHER" id="PTHR43065:SF10">
    <property type="entry name" value="PEROXIDE STRESS-ACTIVATED HISTIDINE KINASE MAK3"/>
    <property type="match status" value="1"/>
</dbReference>
<dbReference type="PANTHER" id="PTHR43065">
    <property type="entry name" value="SENSOR HISTIDINE KINASE"/>
    <property type="match status" value="1"/>
</dbReference>
<dbReference type="InterPro" id="IPR036097">
    <property type="entry name" value="HisK_dim/P_sf"/>
</dbReference>
<keyword evidence="4" id="KW-0418">Kinase</keyword>
<proteinExistence type="predicted"/>
<dbReference type="Gene3D" id="3.30.565.10">
    <property type="entry name" value="Histidine kinase-like ATPase, C-terminal domain"/>
    <property type="match status" value="1"/>
</dbReference>
<dbReference type="InterPro" id="IPR004358">
    <property type="entry name" value="Sig_transdc_His_kin-like_C"/>
</dbReference>
<dbReference type="AlphaFoldDB" id="A0A0F8XMS2"/>
<keyword evidence="2" id="KW-0808">Transferase</keyword>
<dbReference type="InterPro" id="IPR003594">
    <property type="entry name" value="HATPase_dom"/>
</dbReference>
<dbReference type="PROSITE" id="PS50109">
    <property type="entry name" value="HIS_KIN"/>
    <property type="match status" value="1"/>
</dbReference>
<dbReference type="GO" id="GO:0005524">
    <property type="term" value="F:ATP binding"/>
    <property type="evidence" value="ECO:0007669"/>
    <property type="project" value="UniProtKB-KW"/>
</dbReference>
<accession>A0A0F8XMS2</accession>
<comment type="caution">
    <text evidence="8">The sequence shown here is derived from an EMBL/GenBank/DDBJ whole genome shotgun (WGS) entry which is preliminary data.</text>
</comment>
<name>A0A0F8XMS2_9ZZZZ</name>
<keyword evidence="3" id="KW-0547">Nucleotide-binding</keyword>
<sequence length="239" mass="27693">SEEKYREAFERTEIYKDLFAHDISNILQNIKSSIGLMSIWQDKPDQEMINEVIQIMNNQIIRGAKLISNIRRLSQITEKSELMENIKPLDKLNEAIRFLKKSYHKKQIVIKVESQINDMYIKANALLLDVYENIMINAVKYNENPIIEILIRISKLKENDIDYIKFEFVDNGIGISDSIKEGIFNGTTKREDRSKGMGLGLILVRRIIQSFNGKIWVEDNAKGDPSKGSNFIIQLLEVK</sequence>
<reference evidence="8" key="1">
    <citation type="journal article" date="2015" name="Nature">
        <title>Complex archaea that bridge the gap between prokaryotes and eukaryotes.</title>
        <authorList>
            <person name="Spang A."/>
            <person name="Saw J.H."/>
            <person name="Jorgensen S.L."/>
            <person name="Zaremba-Niedzwiedzka K."/>
            <person name="Martijn J."/>
            <person name="Lind A.E."/>
            <person name="van Eijk R."/>
            <person name="Schleper C."/>
            <person name="Guy L."/>
            <person name="Ettema T.J."/>
        </authorList>
    </citation>
    <scope>NUCLEOTIDE SEQUENCE</scope>
</reference>
<evidence type="ECO:0000256" key="3">
    <source>
        <dbReference type="ARBA" id="ARBA00022741"/>
    </source>
</evidence>
<feature type="domain" description="Histidine kinase" evidence="7">
    <location>
        <begin position="18"/>
        <end position="239"/>
    </location>
</feature>
<dbReference type="SUPFAM" id="SSF47384">
    <property type="entry name" value="Homodimeric domain of signal transducing histidine kinase"/>
    <property type="match status" value="1"/>
</dbReference>
<evidence type="ECO:0000256" key="4">
    <source>
        <dbReference type="ARBA" id="ARBA00022777"/>
    </source>
</evidence>